<organism evidence="1">
    <name type="scientific">mine drainage metagenome</name>
    <dbReference type="NCBI Taxonomy" id="410659"/>
    <lineage>
        <taxon>unclassified sequences</taxon>
        <taxon>metagenomes</taxon>
        <taxon>ecological metagenomes</taxon>
    </lineage>
</organism>
<protein>
    <submittedName>
        <fullName evidence="1">Uncharacterized protein</fullName>
    </submittedName>
</protein>
<name>A0A1J5Q2Z3_9ZZZZ</name>
<proteinExistence type="predicted"/>
<dbReference type="AlphaFoldDB" id="A0A1J5Q2Z3"/>
<evidence type="ECO:0000313" key="1">
    <source>
        <dbReference type="EMBL" id="OIQ74367.1"/>
    </source>
</evidence>
<accession>A0A1J5Q2Z3</accession>
<gene>
    <name evidence="1" type="ORF">GALL_439840</name>
</gene>
<sequence>MLHRHVRLVSAVHAGHAEKLRIGTGDRPQAHQGVGAGVLQQIGQLAQFGRGIREDHPAAAVDVGPLGRQQQLHRLADLPAMSLAHRVVRPHLHGLGVVEAGGMTRHVFRHIHHHRTGASGAGDVESLFHHRRQIAHVLDQEVVFHHRTGDAHGVALLEGVETDGRGRHLAGDDHHRNRIHIGRGDAGDRIGRSGARRHQRHADLARRAGVSVGGMNRCRFLPHQHVLDRVLFVELVVDVEHCPTGVAPHVFHALFLKAANENFRTGDFRPRRRVRFGSGRCGRFDFRAIHIHEFTL</sequence>
<dbReference type="EMBL" id="MLJW01002533">
    <property type="protein sequence ID" value="OIQ74367.1"/>
    <property type="molecule type" value="Genomic_DNA"/>
</dbReference>
<reference evidence="1" key="1">
    <citation type="submission" date="2016-10" db="EMBL/GenBank/DDBJ databases">
        <title>Sequence of Gallionella enrichment culture.</title>
        <authorList>
            <person name="Poehlein A."/>
            <person name="Muehling M."/>
            <person name="Daniel R."/>
        </authorList>
    </citation>
    <scope>NUCLEOTIDE SEQUENCE</scope>
</reference>
<comment type="caution">
    <text evidence="1">The sequence shown here is derived from an EMBL/GenBank/DDBJ whole genome shotgun (WGS) entry which is preliminary data.</text>
</comment>